<dbReference type="PRINTS" id="PR02008">
    <property type="entry name" value="RCMTFAMILY"/>
</dbReference>
<dbReference type="AlphaFoldDB" id="B4N531"/>
<keyword evidence="4 6" id="KW-0949">S-adenosyl-L-methionine</keyword>
<dbReference type="CDD" id="cd02440">
    <property type="entry name" value="AdoMet_MTases"/>
    <property type="match status" value="1"/>
</dbReference>
<dbReference type="PROSITE" id="PS51686">
    <property type="entry name" value="SAM_MT_RSMB_NOP"/>
    <property type="match status" value="1"/>
</dbReference>
<keyword evidence="5 6" id="KW-0694">RNA-binding</keyword>
<name>B4N531_DROWI</name>
<dbReference type="InterPro" id="IPR036974">
    <property type="entry name" value="PUA_sf"/>
</dbReference>
<feature type="binding site" evidence="6">
    <location>
        <position position="291"/>
    </location>
    <ligand>
        <name>S-adenosyl-L-methionine</name>
        <dbReference type="ChEBI" id="CHEBI:59789"/>
    </ligand>
</feature>
<dbReference type="STRING" id="7260.B4N531"/>
<dbReference type="CDD" id="cd21150">
    <property type="entry name" value="PUA_NSun6-like"/>
    <property type="match status" value="1"/>
</dbReference>
<dbReference type="OrthoDB" id="260824at2759"/>
<dbReference type="PANTHER" id="PTHR22807">
    <property type="entry name" value="NOP2 YEAST -RELATED NOL1/NOP2/FMU SUN DOMAIN-CONTAINING"/>
    <property type="match status" value="1"/>
</dbReference>
<keyword evidence="9" id="KW-1185">Reference proteome</keyword>
<dbReference type="Proteomes" id="UP000007798">
    <property type="component" value="Unassembled WGS sequence"/>
</dbReference>
<dbReference type="Gene3D" id="2.30.130.10">
    <property type="entry name" value="PUA domain"/>
    <property type="match status" value="1"/>
</dbReference>
<accession>B4N531</accession>
<evidence type="ECO:0000256" key="4">
    <source>
        <dbReference type="ARBA" id="ARBA00022691"/>
    </source>
</evidence>
<dbReference type="eggNOG" id="KOG1122">
    <property type="taxonomic scope" value="Eukaryota"/>
</dbReference>
<evidence type="ECO:0000259" key="7">
    <source>
        <dbReference type="PROSITE" id="PS51686"/>
    </source>
</evidence>
<evidence type="ECO:0000313" key="9">
    <source>
        <dbReference type="Proteomes" id="UP000007798"/>
    </source>
</evidence>
<feature type="binding site" evidence="6">
    <location>
        <position position="266"/>
    </location>
    <ligand>
        <name>S-adenosyl-L-methionine</name>
        <dbReference type="ChEBI" id="CHEBI:59789"/>
    </ligand>
</feature>
<dbReference type="GO" id="GO:0001510">
    <property type="term" value="P:RNA methylation"/>
    <property type="evidence" value="ECO:0007669"/>
    <property type="project" value="InterPro"/>
</dbReference>
<evidence type="ECO:0000256" key="6">
    <source>
        <dbReference type="PROSITE-ProRule" id="PRU01023"/>
    </source>
</evidence>
<dbReference type="InterPro" id="IPR029063">
    <property type="entry name" value="SAM-dependent_MTases_sf"/>
</dbReference>
<dbReference type="Pfam" id="PF01189">
    <property type="entry name" value="Methyltr_RsmB-F"/>
    <property type="match status" value="1"/>
</dbReference>
<keyword evidence="3 6" id="KW-0808">Transferase</keyword>
<keyword evidence="2 6" id="KW-0489">Methyltransferase</keyword>
<dbReference type="SUPFAM" id="SSF53335">
    <property type="entry name" value="S-adenosyl-L-methionine-dependent methyltransferases"/>
    <property type="match status" value="1"/>
</dbReference>
<dbReference type="EMBL" id="CH964101">
    <property type="protein sequence ID" value="EDW79470.1"/>
    <property type="molecule type" value="Genomic_DNA"/>
</dbReference>
<evidence type="ECO:0000256" key="5">
    <source>
        <dbReference type="ARBA" id="ARBA00022884"/>
    </source>
</evidence>
<protein>
    <submittedName>
        <fullName evidence="8">GK20395</fullName>
    </submittedName>
</protein>
<dbReference type="InterPro" id="IPR018314">
    <property type="entry name" value="RsmB/NOL1/NOP2-like_CS"/>
</dbReference>
<dbReference type="FunCoup" id="B4N531">
    <property type="interactions" value="1250"/>
</dbReference>
<gene>
    <name evidence="8" type="primary">Dwil\GK20395</name>
    <name evidence="8" type="ORF">Dwil_GK20395</name>
</gene>
<evidence type="ECO:0000256" key="3">
    <source>
        <dbReference type="ARBA" id="ARBA00022679"/>
    </source>
</evidence>
<dbReference type="SUPFAM" id="SSF88697">
    <property type="entry name" value="PUA domain-like"/>
    <property type="match status" value="1"/>
</dbReference>
<dbReference type="SMART" id="SM00359">
    <property type="entry name" value="PUA"/>
    <property type="match status" value="1"/>
</dbReference>
<dbReference type="KEGG" id="dwi:6645693"/>
<dbReference type="OMA" id="IKIFCYD"/>
<dbReference type="GO" id="GO:0003723">
    <property type="term" value="F:RNA binding"/>
    <property type="evidence" value="ECO:0007669"/>
    <property type="project" value="UniProtKB-UniRule"/>
</dbReference>
<proteinExistence type="inferred from homology"/>
<dbReference type="PROSITE" id="PS50890">
    <property type="entry name" value="PUA"/>
    <property type="match status" value="1"/>
</dbReference>
<dbReference type="InParanoid" id="B4N531"/>
<dbReference type="PROSITE" id="PS01153">
    <property type="entry name" value="NOL1_NOP2_SUN"/>
    <property type="match status" value="1"/>
</dbReference>
<dbReference type="PhylomeDB" id="B4N531"/>
<reference evidence="8 9" key="1">
    <citation type="journal article" date="2007" name="Nature">
        <title>Evolution of genes and genomes on the Drosophila phylogeny.</title>
        <authorList>
            <consortium name="Drosophila 12 Genomes Consortium"/>
            <person name="Clark A.G."/>
            <person name="Eisen M.B."/>
            <person name="Smith D.R."/>
            <person name="Bergman C.M."/>
            <person name="Oliver B."/>
            <person name="Markow T.A."/>
            <person name="Kaufman T.C."/>
            <person name="Kellis M."/>
            <person name="Gelbart W."/>
            <person name="Iyer V.N."/>
            <person name="Pollard D.A."/>
            <person name="Sackton T.B."/>
            <person name="Larracuente A.M."/>
            <person name="Singh N.D."/>
            <person name="Abad J.P."/>
            <person name="Abt D.N."/>
            <person name="Adryan B."/>
            <person name="Aguade M."/>
            <person name="Akashi H."/>
            <person name="Anderson W.W."/>
            <person name="Aquadro C.F."/>
            <person name="Ardell D.H."/>
            <person name="Arguello R."/>
            <person name="Artieri C.G."/>
            <person name="Barbash D.A."/>
            <person name="Barker D."/>
            <person name="Barsanti P."/>
            <person name="Batterham P."/>
            <person name="Batzoglou S."/>
            <person name="Begun D."/>
            <person name="Bhutkar A."/>
            <person name="Blanco E."/>
            <person name="Bosak S.A."/>
            <person name="Bradley R.K."/>
            <person name="Brand A.D."/>
            <person name="Brent M.R."/>
            <person name="Brooks A.N."/>
            <person name="Brown R.H."/>
            <person name="Butlin R.K."/>
            <person name="Caggese C."/>
            <person name="Calvi B.R."/>
            <person name="Bernardo de Carvalho A."/>
            <person name="Caspi A."/>
            <person name="Castrezana S."/>
            <person name="Celniker S.E."/>
            <person name="Chang J.L."/>
            <person name="Chapple C."/>
            <person name="Chatterji S."/>
            <person name="Chinwalla A."/>
            <person name="Civetta A."/>
            <person name="Clifton S.W."/>
            <person name="Comeron J.M."/>
            <person name="Costello J.C."/>
            <person name="Coyne J.A."/>
            <person name="Daub J."/>
            <person name="David R.G."/>
            <person name="Delcher A.L."/>
            <person name="Delehaunty K."/>
            <person name="Do C.B."/>
            <person name="Ebling H."/>
            <person name="Edwards K."/>
            <person name="Eickbush T."/>
            <person name="Evans J.D."/>
            <person name="Filipski A."/>
            <person name="Findeiss S."/>
            <person name="Freyhult E."/>
            <person name="Fulton L."/>
            <person name="Fulton R."/>
            <person name="Garcia A.C."/>
            <person name="Gardiner A."/>
            <person name="Garfield D.A."/>
            <person name="Garvin B.E."/>
            <person name="Gibson G."/>
            <person name="Gilbert D."/>
            <person name="Gnerre S."/>
            <person name="Godfrey J."/>
            <person name="Good R."/>
            <person name="Gotea V."/>
            <person name="Gravely B."/>
            <person name="Greenberg A.J."/>
            <person name="Griffiths-Jones S."/>
            <person name="Gross S."/>
            <person name="Guigo R."/>
            <person name="Gustafson E.A."/>
            <person name="Haerty W."/>
            <person name="Hahn M.W."/>
            <person name="Halligan D.L."/>
            <person name="Halpern A.L."/>
            <person name="Halter G.M."/>
            <person name="Han M.V."/>
            <person name="Heger A."/>
            <person name="Hillier L."/>
            <person name="Hinrichs A.S."/>
            <person name="Holmes I."/>
            <person name="Hoskins R.A."/>
            <person name="Hubisz M.J."/>
            <person name="Hultmark D."/>
            <person name="Huntley M.A."/>
            <person name="Jaffe D.B."/>
            <person name="Jagadeeshan S."/>
            <person name="Jeck W.R."/>
            <person name="Johnson J."/>
            <person name="Jones C.D."/>
            <person name="Jordan W.C."/>
            <person name="Karpen G.H."/>
            <person name="Kataoka E."/>
            <person name="Keightley P.D."/>
            <person name="Kheradpour P."/>
            <person name="Kirkness E.F."/>
            <person name="Koerich L.B."/>
            <person name="Kristiansen K."/>
            <person name="Kudrna D."/>
            <person name="Kulathinal R.J."/>
            <person name="Kumar S."/>
            <person name="Kwok R."/>
            <person name="Lander E."/>
            <person name="Langley C.H."/>
            <person name="Lapoint R."/>
            <person name="Lazzaro B.P."/>
            <person name="Lee S.J."/>
            <person name="Levesque L."/>
            <person name="Li R."/>
            <person name="Lin C.F."/>
            <person name="Lin M.F."/>
            <person name="Lindblad-Toh K."/>
            <person name="Llopart A."/>
            <person name="Long M."/>
            <person name="Low L."/>
            <person name="Lozovsky E."/>
            <person name="Lu J."/>
            <person name="Luo M."/>
            <person name="Machado C.A."/>
            <person name="Makalowski W."/>
            <person name="Marzo M."/>
            <person name="Matsuda M."/>
            <person name="Matzkin L."/>
            <person name="McAllister B."/>
            <person name="McBride C.S."/>
            <person name="McKernan B."/>
            <person name="McKernan K."/>
            <person name="Mendez-Lago M."/>
            <person name="Minx P."/>
            <person name="Mollenhauer M.U."/>
            <person name="Montooth K."/>
            <person name="Mount S.M."/>
            <person name="Mu X."/>
            <person name="Myers E."/>
            <person name="Negre B."/>
            <person name="Newfeld S."/>
            <person name="Nielsen R."/>
            <person name="Noor M.A."/>
            <person name="O'Grady P."/>
            <person name="Pachter L."/>
            <person name="Papaceit M."/>
            <person name="Parisi M.J."/>
            <person name="Parisi M."/>
            <person name="Parts L."/>
            <person name="Pedersen J.S."/>
            <person name="Pesole G."/>
            <person name="Phillippy A.M."/>
            <person name="Ponting C.P."/>
            <person name="Pop M."/>
            <person name="Porcelli D."/>
            <person name="Powell J.R."/>
            <person name="Prohaska S."/>
            <person name="Pruitt K."/>
            <person name="Puig M."/>
            <person name="Quesneville H."/>
            <person name="Ram K.R."/>
            <person name="Rand D."/>
            <person name="Rasmussen M.D."/>
            <person name="Reed L.K."/>
            <person name="Reenan R."/>
            <person name="Reily A."/>
            <person name="Remington K.A."/>
            <person name="Rieger T.T."/>
            <person name="Ritchie M.G."/>
            <person name="Robin C."/>
            <person name="Rogers Y.H."/>
            <person name="Rohde C."/>
            <person name="Rozas J."/>
            <person name="Rubenfield M.J."/>
            <person name="Ruiz A."/>
            <person name="Russo S."/>
            <person name="Salzberg S.L."/>
            <person name="Sanchez-Gracia A."/>
            <person name="Saranga D.J."/>
            <person name="Sato H."/>
            <person name="Schaeffer S.W."/>
            <person name="Schatz M.C."/>
            <person name="Schlenke T."/>
            <person name="Schwartz R."/>
            <person name="Segarra C."/>
            <person name="Singh R.S."/>
            <person name="Sirot L."/>
            <person name="Sirota M."/>
            <person name="Sisneros N.B."/>
            <person name="Smith C.D."/>
            <person name="Smith T.F."/>
            <person name="Spieth J."/>
            <person name="Stage D.E."/>
            <person name="Stark A."/>
            <person name="Stephan W."/>
            <person name="Strausberg R.L."/>
            <person name="Strempel S."/>
            <person name="Sturgill D."/>
            <person name="Sutton G."/>
            <person name="Sutton G.G."/>
            <person name="Tao W."/>
            <person name="Teichmann S."/>
            <person name="Tobari Y.N."/>
            <person name="Tomimura Y."/>
            <person name="Tsolas J.M."/>
            <person name="Valente V.L."/>
            <person name="Venter E."/>
            <person name="Venter J.C."/>
            <person name="Vicario S."/>
            <person name="Vieira F.G."/>
            <person name="Vilella A.J."/>
            <person name="Villasante A."/>
            <person name="Walenz B."/>
            <person name="Wang J."/>
            <person name="Wasserman M."/>
            <person name="Watts T."/>
            <person name="Wilson D."/>
            <person name="Wilson R.K."/>
            <person name="Wing R.A."/>
            <person name="Wolfner M.F."/>
            <person name="Wong A."/>
            <person name="Wong G.K."/>
            <person name="Wu C.I."/>
            <person name="Wu G."/>
            <person name="Yamamoto D."/>
            <person name="Yang H.P."/>
            <person name="Yang S.P."/>
            <person name="Yorke J.A."/>
            <person name="Yoshida K."/>
            <person name="Zdobnov E."/>
            <person name="Zhang P."/>
            <person name="Zhang Y."/>
            <person name="Zimin A.V."/>
            <person name="Baldwin J."/>
            <person name="Abdouelleil A."/>
            <person name="Abdulkadir J."/>
            <person name="Abebe A."/>
            <person name="Abera B."/>
            <person name="Abreu J."/>
            <person name="Acer S.C."/>
            <person name="Aftuck L."/>
            <person name="Alexander A."/>
            <person name="An P."/>
            <person name="Anderson E."/>
            <person name="Anderson S."/>
            <person name="Arachi H."/>
            <person name="Azer M."/>
            <person name="Bachantsang P."/>
            <person name="Barry A."/>
            <person name="Bayul T."/>
            <person name="Berlin A."/>
            <person name="Bessette D."/>
            <person name="Bloom T."/>
            <person name="Blye J."/>
            <person name="Boguslavskiy L."/>
            <person name="Bonnet C."/>
            <person name="Boukhgalter B."/>
            <person name="Bourzgui I."/>
            <person name="Brown A."/>
            <person name="Cahill P."/>
            <person name="Channer S."/>
            <person name="Cheshatsang Y."/>
            <person name="Chuda L."/>
            <person name="Citroen M."/>
            <person name="Collymore A."/>
            <person name="Cooke P."/>
            <person name="Costello M."/>
            <person name="D'Aco K."/>
            <person name="Daza R."/>
            <person name="De Haan G."/>
            <person name="DeGray S."/>
            <person name="DeMaso C."/>
            <person name="Dhargay N."/>
            <person name="Dooley K."/>
            <person name="Dooley E."/>
            <person name="Doricent M."/>
            <person name="Dorje P."/>
            <person name="Dorjee K."/>
            <person name="Dupes A."/>
            <person name="Elong R."/>
            <person name="Falk J."/>
            <person name="Farina A."/>
            <person name="Faro S."/>
            <person name="Ferguson D."/>
            <person name="Fisher S."/>
            <person name="Foley C.D."/>
            <person name="Franke A."/>
            <person name="Friedrich D."/>
            <person name="Gadbois L."/>
            <person name="Gearin G."/>
            <person name="Gearin C.R."/>
            <person name="Giannoukos G."/>
            <person name="Goode T."/>
            <person name="Graham J."/>
            <person name="Grandbois E."/>
            <person name="Grewal S."/>
            <person name="Gyaltsen K."/>
            <person name="Hafez N."/>
            <person name="Hagos B."/>
            <person name="Hall J."/>
            <person name="Henson C."/>
            <person name="Hollinger A."/>
            <person name="Honan T."/>
            <person name="Huard M.D."/>
            <person name="Hughes L."/>
            <person name="Hurhula B."/>
            <person name="Husby M.E."/>
            <person name="Kamat A."/>
            <person name="Kanga B."/>
            <person name="Kashin S."/>
            <person name="Khazanovich D."/>
            <person name="Kisner P."/>
            <person name="Lance K."/>
            <person name="Lara M."/>
            <person name="Lee W."/>
            <person name="Lennon N."/>
            <person name="Letendre F."/>
            <person name="LeVine R."/>
            <person name="Lipovsky A."/>
            <person name="Liu X."/>
            <person name="Liu J."/>
            <person name="Liu S."/>
            <person name="Lokyitsang T."/>
            <person name="Lokyitsang Y."/>
            <person name="Lubonja R."/>
            <person name="Lui A."/>
            <person name="MacDonald P."/>
            <person name="Magnisalis V."/>
            <person name="Maru K."/>
            <person name="Matthews C."/>
            <person name="McCusker W."/>
            <person name="McDonough S."/>
            <person name="Mehta T."/>
            <person name="Meldrim J."/>
            <person name="Meneus L."/>
            <person name="Mihai O."/>
            <person name="Mihalev A."/>
            <person name="Mihova T."/>
            <person name="Mittelman R."/>
            <person name="Mlenga V."/>
            <person name="Montmayeur A."/>
            <person name="Mulrain L."/>
            <person name="Navidi A."/>
            <person name="Naylor J."/>
            <person name="Negash T."/>
            <person name="Nguyen T."/>
            <person name="Nguyen N."/>
            <person name="Nicol R."/>
            <person name="Norbu C."/>
            <person name="Norbu N."/>
            <person name="Novod N."/>
            <person name="O'Neill B."/>
            <person name="Osman S."/>
            <person name="Markiewicz E."/>
            <person name="Oyono O.L."/>
            <person name="Patti C."/>
            <person name="Phunkhang P."/>
            <person name="Pierre F."/>
            <person name="Priest M."/>
            <person name="Raghuraman S."/>
            <person name="Rege F."/>
            <person name="Reyes R."/>
            <person name="Rise C."/>
            <person name="Rogov P."/>
            <person name="Ross K."/>
            <person name="Ryan E."/>
            <person name="Settipalli S."/>
            <person name="Shea T."/>
            <person name="Sherpa N."/>
            <person name="Shi L."/>
            <person name="Shih D."/>
            <person name="Sparrow T."/>
            <person name="Spaulding J."/>
            <person name="Stalker J."/>
            <person name="Stange-Thomann N."/>
            <person name="Stavropoulos S."/>
            <person name="Stone C."/>
            <person name="Strader C."/>
            <person name="Tesfaye S."/>
            <person name="Thomson T."/>
            <person name="Thoulutsang Y."/>
            <person name="Thoulutsang D."/>
            <person name="Topham K."/>
            <person name="Topping I."/>
            <person name="Tsamla T."/>
            <person name="Vassiliev H."/>
            <person name="Vo A."/>
            <person name="Wangchuk T."/>
            <person name="Wangdi T."/>
            <person name="Weiand M."/>
            <person name="Wilkinson J."/>
            <person name="Wilson A."/>
            <person name="Yadav S."/>
            <person name="Young G."/>
            <person name="Yu Q."/>
            <person name="Zembek L."/>
            <person name="Zhong D."/>
            <person name="Zimmer A."/>
            <person name="Zwirko Z."/>
            <person name="Jaffe D.B."/>
            <person name="Alvarez P."/>
            <person name="Brockman W."/>
            <person name="Butler J."/>
            <person name="Chin C."/>
            <person name="Gnerre S."/>
            <person name="Grabherr M."/>
            <person name="Kleber M."/>
            <person name="Mauceli E."/>
            <person name="MacCallum I."/>
        </authorList>
    </citation>
    <scope>NUCLEOTIDE SEQUENCE [LARGE SCALE GENOMIC DNA]</scope>
    <source>
        <strain evidence="9">Tucson 14030-0811.24</strain>
    </source>
</reference>
<evidence type="ECO:0000313" key="8">
    <source>
        <dbReference type="EMBL" id="EDW79470.1"/>
    </source>
</evidence>
<dbReference type="SMR" id="B4N531"/>
<dbReference type="GO" id="GO:0008173">
    <property type="term" value="F:RNA methyltransferase activity"/>
    <property type="evidence" value="ECO:0007669"/>
    <property type="project" value="InterPro"/>
</dbReference>
<evidence type="ECO:0000256" key="1">
    <source>
        <dbReference type="ARBA" id="ARBA00007494"/>
    </source>
</evidence>
<dbReference type="PANTHER" id="PTHR22807:SF34">
    <property type="entry name" value="TRNA (CYTOSINE(72)-C(5))-METHYLTRANSFERASE NSUN6"/>
    <property type="match status" value="1"/>
</dbReference>
<dbReference type="HOGENOM" id="CLU_005316_1_0_1"/>
<feature type="domain" description="SAM-dependent MTase RsmB/NOP-type" evidence="7">
    <location>
        <begin position="144"/>
        <end position="426"/>
    </location>
</feature>
<organism evidence="9">
    <name type="scientific">Drosophila willistoni</name>
    <name type="common">Fruit fly</name>
    <dbReference type="NCBI Taxonomy" id="7260"/>
    <lineage>
        <taxon>Eukaryota</taxon>
        <taxon>Metazoa</taxon>
        <taxon>Ecdysozoa</taxon>
        <taxon>Arthropoda</taxon>
        <taxon>Hexapoda</taxon>
        <taxon>Insecta</taxon>
        <taxon>Pterygota</taxon>
        <taxon>Neoptera</taxon>
        <taxon>Endopterygota</taxon>
        <taxon>Diptera</taxon>
        <taxon>Brachycera</taxon>
        <taxon>Muscomorpha</taxon>
        <taxon>Ephydroidea</taxon>
        <taxon>Drosophilidae</taxon>
        <taxon>Drosophila</taxon>
        <taxon>Sophophora</taxon>
    </lineage>
</organism>
<dbReference type="Gene3D" id="3.40.50.150">
    <property type="entry name" value="Vaccinia Virus protein VP39"/>
    <property type="match status" value="1"/>
</dbReference>
<dbReference type="InterPro" id="IPR023267">
    <property type="entry name" value="RCMT"/>
</dbReference>
<dbReference type="InterPro" id="IPR015947">
    <property type="entry name" value="PUA-like_sf"/>
</dbReference>
<dbReference type="InterPro" id="IPR002478">
    <property type="entry name" value="PUA"/>
</dbReference>
<feature type="active site" description="Nucleophile" evidence="6">
    <location>
        <position position="372"/>
    </location>
</feature>
<dbReference type="InterPro" id="IPR049560">
    <property type="entry name" value="MeTrfase_RsmB-F_NOP2_cat"/>
</dbReference>
<comment type="similarity">
    <text evidence="1 6">Belongs to the class I-like SAM-binding methyltransferase superfamily. RsmB/NOP family.</text>
</comment>
<sequence length="457" mass="50991">MFYPKTPFLRKPQLEKELLKINVAALPELLEWLCQAPSLTTYRVNTLTIDPKDYLHKLEQTLVDRFGQRAPKVFRIPDIPEMMCIDPFKDQSSGKGGKDDKCQPSTTRREIIVDTSCGAALLRGSHIYAPGVLAMETGTQLHECVDVYADVEGNCKRGTATRYESSEKIFIGIGIVKMQRYQLYNNQKDSPSGIAIQMQSTVSGVPSLGDLSDAYGLLQNLPSMVCVRVLNPQPGDRVLDMCAAPGNKTSHIAELMRDQGVLVALDNSKSRIKAMQSRIGHYKCIQSHVFDSTKALAEHNDQHNDPPFSSASFDRILLDAPCSGIGNRPQLSCASQLKTAKDLKSYPNIQRRLFGQAVHLLRPGGTLVYSTCTVTEAECEEIVEWALRKFPEIHLLDAVPRLGHSGLSLPNFDQDQAKLLQRFENLAMEMKEKALLSLHVCMDNNNIEDFDDDDDDH</sequence>
<feature type="binding site" evidence="6">
    <location>
        <position position="319"/>
    </location>
    <ligand>
        <name>S-adenosyl-L-methionine</name>
        <dbReference type="ChEBI" id="CHEBI:59789"/>
    </ligand>
</feature>
<dbReference type="InterPro" id="IPR001678">
    <property type="entry name" value="MeTrfase_RsmB-F_NOP2_dom"/>
</dbReference>
<feature type="binding site" evidence="6">
    <location>
        <begin position="242"/>
        <end position="248"/>
    </location>
    <ligand>
        <name>S-adenosyl-L-methionine</name>
        <dbReference type="ChEBI" id="CHEBI:59789"/>
    </ligand>
</feature>
<evidence type="ECO:0000256" key="2">
    <source>
        <dbReference type="ARBA" id="ARBA00022603"/>
    </source>
</evidence>